<evidence type="ECO:0000256" key="12">
    <source>
        <dbReference type="ARBA" id="ARBA00022786"/>
    </source>
</evidence>
<dbReference type="SUPFAM" id="SSF49879">
    <property type="entry name" value="SMAD/FHA domain"/>
    <property type="match status" value="1"/>
</dbReference>
<evidence type="ECO:0000256" key="14">
    <source>
        <dbReference type="ARBA" id="ARBA00023242"/>
    </source>
</evidence>
<dbReference type="GO" id="GO:0008270">
    <property type="term" value="F:zinc ion binding"/>
    <property type="evidence" value="ECO:0007669"/>
    <property type="project" value="UniProtKB-KW"/>
</dbReference>
<dbReference type="Proteomes" id="UP000192257">
    <property type="component" value="Unassembled WGS sequence"/>
</dbReference>
<sequence>MSNNINNSVIDRISSWEVAAPDETHPTDSVEDAFELLAPSANGPLVARLLPVQEPSALSRSCTIDIYRDMGSLILGRSKELVVEHRVDVARVSGQHCELRINPLTKQVTVRDLSTNGTYINGVRIERGVDVELQSGDRLSLTKPTESTDVDTPSAEYVFQRVTNEVGIEKMEQELTCSVCTFIYLRPCSLLPCMHVFCASCISKWLAEGNSTCMECRAKVFEVRPTHKLQNCVEQFLNGNPHLKRTPEEEAACVAFDDIPPSGKILRKRLRDADMDDNDNDDDDNHSSNSGEHDDSDSDGNNQSLLAPIHYRRNTYGHFRPTGPCRHCEAPSTVDGYSCPEGGLHHSCVNCQRLFPQRPLCSRPQCCQLCNIPHCNLYYEEEGGCPCGSSGGLTRLRQYCPPSTLPQKTFGGNMIEQSILSRYLSSKNISIEAVWKECMSKMQSNDWIPDITCVNDQLTADSALCEGCMETVFASLLFHYRRAIPSSDLPESVTQRPNCWYGVNCRTQFHNTKHANSYNHVCYQEKRKE</sequence>
<dbReference type="InterPro" id="IPR052256">
    <property type="entry name" value="E3_ubiquitin-ligase_CHFR"/>
</dbReference>
<keyword evidence="11" id="KW-0498">Mitosis</keyword>
<evidence type="ECO:0000256" key="13">
    <source>
        <dbReference type="ARBA" id="ARBA00022833"/>
    </source>
</evidence>
<dbReference type="GO" id="GO:0006511">
    <property type="term" value="P:ubiquitin-dependent protein catabolic process"/>
    <property type="evidence" value="ECO:0007669"/>
    <property type="project" value="TreeGrafter"/>
</dbReference>
<dbReference type="UniPathway" id="UPA00143"/>
<evidence type="ECO:0000256" key="3">
    <source>
        <dbReference type="ARBA" id="ARBA00004906"/>
    </source>
</evidence>
<keyword evidence="12" id="KW-0833">Ubl conjugation pathway</keyword>
<dbReference type="SMART" id="SM00240">
    <property type="entry name" value="FHA"/>
    <property type="match status" value="1"/>
</dbReference>
<evidence type="ECO:0000313" key="23">
    <source>
        <dbReference type="Proteomes" id="UP000192257"/>
    </source>
</evidence>
<proteinExistence type="inferred from homology"/>
<organism evidence="22 23">
    <name type="scientific">Trypanosoma theileri</name>
    <dbReference type="NCBI Taxonomy" id="67003"/>
    <lineage>
        <taxon>Eukaryota</taxon>
        <taxon>Discoba</taxon>
        <taxon>Euglenozoa</taxon>
        <taxon>Kinetoplastea</taxon>
        <taxon>Metakinetoplastina</taxon>
        <taxon>Trypanosomatida</taxon>
        <taxon>Trypanosomatidae</taxon>
        <taxon>Trypanosoma</taxon>
    </lineage>
</organism>
<evidence type="ECO:0000259" key="21">
    <source>
        <dbReference type="PROSITE" id="PS50089"/>
    </source>
</evidence>
<dbReference type="InterPro" id="IPR017907">
    <property type="entry name" value="Znf_RING_CS"/>
</dbReference>
<accession>A0A1X0NPC5</accession>
<comment type="pathway">
    <text evidence="3">Protein modification; protein ubiquitination.</text>
</comment>
<dbReference type="Gene3D" id="3.30.40.10">
    <property type="entry name" value="Zinc/RING finger domain, C3HC4 (zinc finger)"/>
    <property type="match status" value="1"/>
</dbReference>
<feature type="domain" description="RING-type" evidence="21">
    <location>
        <begin position="177"/>
        <end position="217"/>
    </location>
</feature>
<evidence type="ECO:0000256" key="10">
    <source>
        <dbReference type="ARBA" id="ARBA00022771"/>
    </source>
</evidence>
<dbReference type="InterPro" id="IPR000253">
    <property type="entry name" value="FHA_dom"/>
</dbReference>
<dbReference type="Pfam" id="PF00498">
    <property type="entry name" value="FHA"/>
    <property type="match status" value="1"/>
</dbReference>
<dbReference type="Pfam" id="PF00097">
    <property type="entry name" value="zf-C3HC4"/>
    <property type="match status" value="1"/>
</dbReference>
<evidence type="ECO:0000256" key="17">
    <source>
        <dbReference type="ARBA" id="ARBA00031332"/>
    </source>
</evidence>
<evidence type="ECO:0000313" key="22">
    <source>
        <dbReference type="EMBL" id="ORC86039.1"/>
    </source>
</evidence>
<evidence type="ECO:0000259" key="20">
    <source>
        <dbReference type="PROSITE" id="PS50006"/>
    </source>
</evidence>
<gene>
    <name evidence="22" type="ORF">TM35_000312250</name>
</gene>
<dbReference type="PANTHER" id="PTHR16079">
    <property type="entry name" value="UBIQUITIN LIGASE PROTEIN CHFR"/>
    <property type="match status" value="1"/>
</dbReference>
<protein>
    <recommendedName>
        <fullName evidence="6">E3 ubiquitin-protein ligase CHFR</fullName>
        <ecNumber evidence="5">2.3.2.27</ecNumber>
    </recommendedName>
    <alternativeName>
        <fullName evidence="17">Checkpoint with forkhead and RING finger domains protein</fullName>
    </alternativeName>
    <alternativeName>
        <fullName evidence="16">RING-type E3 ubiquitin transferase CHFR</fullName>
    </alternativeName>
</protein>
<evidence type="ECO:0000256" key="7">
    <source>
        <dbReference type="ARBA" id="ARBA00022618"/>
    </source>
</evidence>
<dbReference type="InterPro" id="IPR040909">
    <property type="entry name" value="CHFR_Znf-CRD"/>
</dbReference>
<comment type="catalytic activity">
    <reaction evidence="1">
        <text>S-ubiquitinyl-[E2 ubiquitin-conjugating enzyme]-L-cysteine + [acceptor protein]-L-lysine = [E2 ubiquitin-conjugating enzyme]-L-cysteine + N(6)-ubiquitinyl-[acceptor protein]-L-lysine.</text>
        <dbReference type="EC" id="2.3.2.27"/>
    </reaction>
</comment>
<dbReference type="Pfam" id="PF17979">
    <property type="entry name" value="zf-CRD"/>
    <property type="match status" value="1"/>
</dbReference>
<keyword evidence="8" id="KW-0808">Transferase</keyword>
<keyword evidence="10 18" id="KW-0863">Zinc-finger</keyword>
<dbReference type="GeneID" id="39988486"/>
<feature type="region of interest" description="Disordered" evidence="19">
    <location>
        <begin position="274"/>
        <end position="304"/>
    </location>
</feature>
<dbReference type="Gene3D" id="3.30.40.140">
    <property type="match status" value="1"/>
</dbReference>
<name>A0A1X0NPC5_9TRYP</name>
<dbReference type="InterPro" id="IPR001841">
    <property type="entry name" value="Znf_RING"/>
</dbReference>
<evidence type="ECO:0000256" key="2">
    <source>
        <dbReference type="ARBA" id="ARBA00004322"/>
    </source>
</evidence>
<evidence type="ECO:0000256" key="16">
    <source>
        <dbReference type="ARBA" id="ARBA00029800"/>
    </source>
</evidence>
<evidence type="ECO:0000256" key="11">
    <source>
        <dbReference type="ARBA" id="ARBA00022776"/>
    </source>
</evidence>
<dbReference type="PANTHER" id="PTHR16079:SF4">
    <property type="entry name" value="E3 UBIQUITIN-PROTEIN LIGASE CHFR"/>
    <property type="match status" value="1"/>
</dbReference>
<dbReference type="AlphaFoldDB" id="A0A1X0NPC5"/>
<keyword evidence="23" id="KW-1185">Reference proteome</keyword>
<dbReference type="GO" id="GO:0051301">
    <property type="term" value="P:cell division"/>
    <property type="evidence" value="ECO:0007669"/>
    <property type="project" value="UniProtKB-KW"/>
</dbReference>
<feature type="domain" description="FHA" evidence="20">
    <location>
        <begin position="73"/>
        <end position="125"/>
    </location>
</feature>
<evidence type="ECO:0000256" key="18">
    <source>
        <dbReference type="PROSITE-ProRule" id="PRU00175"/>
    </source>
</evidence>
<dbReference type="GO" id="GO:0061630">
    <property type="term" value="F:ubiquitin protein ligase activity"/>
    <property type="evidence" value="ECO:0007669"/>
    <property type="project" value="UniProtKB-EC"/>
</dbReference>
<keyword evidence="15" id="KW-0131">Cell cycle</keyword>
<evidence type="ECO:0000256" key="19">
    <source>
        <dbReference type="SAM" id="MobiDB-lite"/>
    </source>
</evidence>
<dbReference type="VEuPathDB" id="TriTrypDB:TM35_000312250"/>
<evidence type="ECO:0000256" key="1">
    <source>
        <dbReference type="ARBA" id="ARBA00000900"/>
    </source>
</evidence>
<dbReference type="PROSITE" id="PS50006">
    <property type="entry name" value="FHA_DOMAIN"/>
    <property type="match status" value="1"/>
</dbReference>
<evidence type="ECO:0000256" key="15">
    <source>
        <dbReference type="ARBA" id="ARBA00023306"/>
    </source>
</evidence>
<dbReference type="PROSITE" id="PS50089">
    <property type="entry name" value="ZF_RING_2"/>
    <property type="match status" value="1"/>
</dbReference>
<keyword evidence="9" id="KW-0479">Metal-binding</keyword>
<comment type="subcellular location">
    <subcellularLocation>
        <location evidence="2">Nucleus</location>
        <location evidence="2">PML body</location>
    </subcellularLocation>
</comment>
<evidence type="ECO:0000256" key="6">
    <source>
        <dbReference type="ARBA" id="ARBA00017908"/>
    </source>
</evidence>
<dbReference type="EC" id="2.3.2.27" evidence="5"/>
<dbReference type="SUPFAM" id="SSF57850">
    <property type="entry name" value="RING/U-box"/>
    <property type="match status" value="1"/>
</dbReference>
<dbReference type="EMBL" id="NBCO01000031">
    <property type="protein sequence ID" value="ORC86039.1"/>
    <property type="molecule type" value="Genomic_DNA"/>
</dbReference>
<dbReference type="CDD" id="cd00060">
    <property type="entry name" value="FHA"/>
    <property type="match status" value="1"/>
</dbReference>
<dbReference type="STRING" id="67003.A0A1X0NPC5"/>
<dbReference type="PROSITE" id="PS00518">
    <property type="entry name" value="ZF_RING_1"/>
    <property type="match status" value="1"/>
</dbReference>
<keyword evidence="14" id="KW-0539">Nucleus</keyword>
<dbReference type="InterPro" id="IPR018957">
    <property type="entry name" value="Znf_C3HC4_RING-type"/>
</dbReference>
<dbReference type="Gene3D" id="2.60.200.20">
    <property type="match status" value="1"/>
</dbReference>
<evidence type="ECO:0000256" key="8">
    <source>
        <dbReference type="ARBA" id="ARBA00022679"/>
    </source>
</evidence>
<keyword evidence="7" id="KW-0132">Cell division</keyword>
<dbReference type="GO" id="GO:0005634">
    <property type="term" value="C:nucleus"/>
    <property type="evidence" value="ECO:0007669"/>
    <property type="project" value="TreeGrafter"/>
</dbReference>
<dbReference type="InterPro" id="IPR008984">
    <property type="entry name" value="SMAD_FHA_dom_sf"/>
</dbReference>
<dbReference type="SMART" id="SM00184">
    <property type="entry name" value="RING"/>
    <property type="match status" value="1"/>
</dbReference>
<keyword evidence="13" id="KW-0862">Zinc</keyword>
<dbReference type="OrthoDB" id="1305878at2759"/>
<reference evidence="22 23" key="1">
    <citation type="submission" date="2017-03" db="EMBL/GenBank/DDBJ databases">
        <title>An alternative strategy for trypanosome survival in the mammalian bloodstream revealed through genome and transcriptome analysis of the ubiquitous bovine parasite Trypanosoma (Megatrypanum) theileri.</title>
        <authorList>
            <person name="Kelly S."/>
            <person name="Ivens A."/>
            <person name="Mott A."/>
            <person name="O'Neill E."/>
            <person name="Emms D."/>
            <person name="Macleod O."/>
            <person name="Voorheis P."/>
            <person name="Matthews J."/>
            <person name="Matthews K."/>
            <person name="Carrington M."/>
        </authorList>
    </citation>
    <scope>NUCLEOTIDE SEQUENCE [LARGE SCALE GENOMIC DNA]</scope>
    <source>
        <strain evidence="22">Edinburgh</strain>
    </source>
</reference>
<feature type="compositionally biased region" description="Acidic residues" evidence="19">
    <location>
        <begin position="274"/>
        <end position="284"/>
    </location>
</feature>
<evidence type="ECO:0000256" key="4">
    <source>
        <dbReference type="ARBA" id="ARBA00005797"/>
    </source>
</evidence>
<evidence type="ECO:0000256" key="9">
    <source>
        <dbReference type="ARBA" id="ARBA00022723"/>
    </source>
</evidence>
<dbReference type="RefSeq" id="XP_028880105.1">
    <property type="nucleotide sequence ID" value="XM_029028706.1"/>
</dbReference>
<comment type="caution">
    <text evidence="22">The sequence shown here is derived from an EMBL/GenBank/DDBJ whole genome shotgun (WGS) entry which is preliminary data.</text>
</comment>
<evidence type="ECO:0000256" key="5">
    <source>
        <dbReference type="ARBA" id="ARBA00012483"/>
    </source>
</evidence>
<dbReference type="InterPro" id="IPR013083">
    <property type="entry name" value="Znf_RING/FYVE/PHD"/>
</dbReference>
<dbReference type="GO" id="GO:0016567">
    <property type="term" value="P:protein ubiquitination"/>
    <property type="evidence" value="ECO:0007669"/>
    <property type="project" value="UniProtKB-UniPathway"/>
</dbReference>
<comment type="similarity">
    <text evidence="4">Belongs to the CHFR family.</text>
</comment>